<evidence type="ECO:0000256" key="4">
    <source>
        <dbReference type="ARBA" id="ARBA00022741"/>
    </source>
</evidence>
<dbReference type="InterPro" id="IPR014729">
    <property type="entry name" value="Rossmann-like_a/b/a_fold"/>
</dbReference>
<dbReference type="STRING" id="1400863.BN873_740008"/>
<comment type="caution">
    <text evidence="12">The sequence shown here is derived from an EMBL/GenBank/DDBJ whole genome shotgun (WGS) entry which is preliminary data.</text>
</comment>
<keyword evidence="6 8" id="KW-0315">Glutamine amidotransferase</keyword>
<evidence type="ECO:0000313" key="13">
    <source>
        <dbReference type="Proteomes" id="UP000035760"/>
    </source>
</evidence>
<dbReference type="PIRSF" id="PIRSF001589">
    <property type="entry name" value="Asn_synthetase_glu-h"/>
    <property type="match status" value="1"/>
</dbReference>
<dbReference type="PANTHER" id="PTHR43284:SF1">
    <property type="entry name" value="ASPARAGINE SYNTHETASE"/>
    <property type="match status" value="1"/>
</dbReference>
<sequence length="633" mass="72040">MCGITGFINFGGHNRADALSRLKRMADILRHRGPDEEGFYVDDHAALGHRRLSIIDLNSGQQPMAALNGQVQIVFNGEIYNFLEIRHELEAKGYRFNTRCDTEVILLGYVEWGEQCVAKLNGMFAFAIWDNRYQQLFLARDRVGKKPLYYYHNGQTFAFASELKALRVGDLCPDELDLEALDCYFSFGYIPAPKSIYKAVKKLPASRYLRVSKQACTEIRYWNLSFADPIPRTLDEVTEEFAALLDEAVRCRLMSEVPLGVFLSGGLDSTLVAASMARVMKTPVITNSIGFDAQDFNELPLAREVAEHIQADHHEFIVKPQVTDILDKITWHFDEPFADSSAVPTWYVCQMAKQKVTVALSGDGGDEGFGGYTFRYIPHVLESRLRAMLPAVLRRPLFGLVGTMWPRSARLPKPLRLKTIFENLAVSDAEAFYRDLIWLRDETRTALYSHDFMQALHGFTPIEMVYPFYAGSDAPDALGRSQDTDIHFYMTDDILVKVDRMSMAHSLEVRSPLMDYRILEFAARLPTDLKIQNSKGKLLLRKLASQRLPASLENRPKLGFSIPAAAWLRSELKPVIEQILLDKYSPIATIIEGKKIRSLWKEHLEGSRDHSVFFWGIMMLGLWKSNCYDSSEQ</sequence>
<dbReference type="AlphaFoldDB" id="W6M7L0"/>
<dbReference type="Proteomes" id="UP000035760">
    <property type="component" value="Unassembled WGS sequence"/>
</dbReference>
<dbReference type="InterPro" id="IPR017932">
    <property type="entry name" value="GATase_2_dom"/>
</dbReference>
<evidence type="ECO:0000256" key="2">
    <source>
        <dbReference type="ARBA" id="ARBA00005752"/>
    </source>
</evidence>
<dbReference type="GO" id="GO:0006529">
    <property type="term" value="P:asparagine biosynthetic process"/>
    <property type="evidence" value="ECO:0007669"/>
    <property type="project" value="UniProtKB-KW"/>
</dbReference>
<dbReference type="InterPro" id="IPR001962">
    <property type="entry name" value="Asn_synthase"/>
</dbReference>
<dbReference type="RefSeq" id="WP_048675435.1">
    <property type="nucleotide sequence ID" value="NZ_CBTJ020000085.1"/>
</dbReference>
<dbReference type="Gene3D" id="3.60.20.10">
    <property type="entry name" value="Glutamine Phosphoribosylpyrophosphate, subunit 1, domain 1"/>
    <property type="match status" value="1"/>
</dbReference>
<dbReference type="GO" id="GO:0005829">
    <property type="term" value="C:cytosol"/>
    <property type="evidence" value="ECO:0007669"/>
    <property type="project" value="TreeGrafter"/>
</dbReference>
<feature type="active site" description="For GATase activity" evidence="8">
    <location>
        <position position="2"/>
    </location>
</feature>
<keyword evidence="4 9" id="KW-0547">Nucleotide-binding</keyword>
<dbReference type="InterPro" id="IPR029055">
    <property type="entry name" value="Ntn_hydrolases_N"/>
</dbReference>
<evidence type="ECO:0000256" key="6">
    <source>
        <dbReference type="ARBA" id="ARBA00022962"/>
    </source>
</evidence>
<keyword evidence="8" id="KW-0061">Asparagine biosynthesis</keyword>
<dbReference type="Pfam" id="PF00733">
    <property type="entry name" value="Asn_synthase"/>
    <property type="match status" value="1"/>
</dbReference>
<dbReference type="EC" id="6.3.5.4" evidence="3"/>
<evidence type="ECO:0000256" key="7">
    <source>
        <dbReference type="ARBA" id="ARBA00048741"/>
    </source>
</evidence>
<evidence type="ECO:0000256" key="5">
    <source>
        <dbReference type="ARBA" id="ARBA00022840"/>
    </source>
</evidence>
<evidence type="ECO:0000256" key="8">
    <source>
        <dbReference type="PIRSR" id="PIRSR001589-1"/>
    </source>
</evidence>
<dbReference type="GO" id="GO:0004066">
    <property type="term" value="F:asparagine synthase (glutamine-hydrolyzing) activity"/>
    <property type="evidence" value="ECO:0007669"/>
    <property type="project" value="UniProtKB-EC"/>
</dbReference>
<dbReference type="InterPro" id="IPR033738">
    <property type="entry name" value="AsnB_N"/>
</dbReference>
<feature type="binding site" evidence="9">
    <location>
        <position position="289"/>
    </location>
    <ligand>
        <name>ATP</name>
        <dbReference type="ChEBI" id="CHEBI:30616"/>
    </ligand>
</feature>
<feature type="domain" description="Glutamine amidotransferase type-2" evidence="11">
    <location>
        <begin position="2"/>
        <end position="214"/>
    </location>
</feature>
<evidence type="ECO:0000256" key="9">
    <source>
        <dbReference type="PIRSR" id="PIRSR001589-2"/>
    </source>
</evidence>
<evidence type="ECO:0000256" key="1">
    <source>
        <dbReference type="ARBA" id="ARBA00005187"/>
    </source>
</evidence>
<dbReference type="OrthoDB" id="9763290at2"/>
<dbReference type="CDD" id="cd00712">
    <property type="entry name" value="AsnB"/>
    <property type="match status" value="1"/>
</dbReference>
<dbReference type="Pfam" id="PF13537">
    <property type="entry name" value="GATase_7"/>
    <property type="match status" value="1"/>
</dbReference>
<keyword evidence="13" id="KW-1185">Reference proteome</keyword>
<dbReference type="EMBL" id="CBTJ020000085">
    <property type="protein sequence ID" value="CDI03961.1"/>
    <property type="molecule type" value="Genomic_DNA"/>
</dbReference>
<dbReference type="InterPro" id="IPR006426">
    <property type="entry name" value="Asn_synth_AEB"/>
</dbReference>
<dbReference type="PROSITE" id="PS51278">
    <property type="entry name" value="GATASE_TYPE_2"/>
    <property type="match status" value="1"/>
</dbReference>
<dbReference type="SUPFAM" id="SSF56235">
    <property type="entry name" value="N-terminal nucleophile aminohydrolases (Ntn hydrolases)"/>
    <property type="match status" value="1"/>
</dbReference>
<feature type="binding site" evidence="9">
    <location>
        <begin position="361"/>
        <end position="362"/>
    </location>
    <ligand>
        <name>ATP</name>
        <dbReference type="ChEBI" id="CHEBI:30616"/>
    </ligand>
</feature>
<evidence type="ECO:0000256" key="10">
    <source>
        <dbReference type="PIRSR" id="PIRSR001589-3"/>
    </source>
</evidence>
<protein>
    <recommendedName>
        <fullName evidence="3">asparagine synthase (glutamine-hydrolyzing)</fullName>
        <ecNumber evidence="3">6.3.5.4</ecNumber>
    </recommendedName>
</protein>
<evidence type="ECO:0000259" key="11">
    <source>
        <dbReference type="PROSITE" id="PS51278"/>
    </source>
</evidence>
<evidence type="ECO:0000256" key="3">
    <source>
        <dbReference type="ARBA" id="ARBA00012737"/>
    </source>
</evidence>
<dbReference type="PANTHER" id="PTHR43284">
    <property type="entry name" value="ASPARAGINE SYNTHETASE (GLUTAMINE-HYDROLYZING)"/>
    <property type="match status" value="1"/>
</dbReference>
<feature type="site" description="Important for beta-aspartyl-AMP intermediate formation" evidence="10">
    <location>
        <position position="363"/>
    </location>
</feature>
<name>W6M7L0_9GAMM</name>
<dbReference type="GO" id="GO:0005524">
    <property type="term" value="F:ATP binding"/>
    <property type="evidence" value="ECO:0007669"/>
    <property type="project" value="UniProtKB-KW"/>
</dbReference>
<dbReference type="NCBIfam" id="TIGR01536">
    <property type="entry name" value="asn_synth_AEB"/>
    <property type="match status" value="1"/>
</dbReference>
<reference evidence="12" key="1">
    <citation type="submission" date="2013-07" db="EMBL/GenBank/DDBJ databases">
        <authorList>
            <person name="McIlroy S."/>
        </authorList>
    </citation>
    <scope>NUCLEOTIDE SEQUENCE [LARGE SCALE GENOMIC DNA]</scope>
    <source>
        <strain evidence="12">Run_A_D11</strain>
    </source>
</reference>
<feature type="binding site" evidence="9">
    <location>
        <position position="101"/>
    </location>
    <ligand>
        <name>L-glutamine</name>
        <dbReference type="ChEBI" id="CHEBI:58359"/>
    </ligand>
</feature>
<reference evidence="12" key="2">
    <citation type="submission" date="2014-03" db="EMBL/GenBank/DDBJ databases">
        <title>Candidatus Competibacter-lineage genomes retrieved from metagenomes reveal functional metabolic diversity.</title>
        <authorList>
            <person name="McIlroy S.J."/>
            <person name="Albertsen M."/>
            <person name="Andresen E.K."/>
            <person name="Saunders A.M."/>
            <person name="Kristiansen R."/>
            <person name="Stokholm-Bjerregaard M."/>
            <person name="Nielsen K.L."/>
            <person name="Nielsen P.H."/>
        </authorList>
    </citation>
    <scope>NUCLEOTIDE SEQUENCE</scope>
    <source>
        <strain evidence="12">Run_A_D11</strain>
    </source>
</reference>
<accession>W6M7L0</accession>
<gene>
    <name evidence="12" type="ORF">BN873_740008</name>
</gene>
<comment type="similarity">
    <text evidence="2">Belongs to the asparagine synthetase family.</text>
</comment>
<comment type="catalytic activity">
    <reaction evidence="7">
        <text>L-aspartate + L-glutamine + ATP + H2O = L-asparagine + L-glutamate + AMP + diphosphate + H(+)</text>
        <dbReference type="Rhea" id="RHEA:12228"/>
        <dbReference type="ChEBI" id="CHEBI:15377"/>
        <dbReference type="ChEBI" id="CHEBI:15378"/>
        <dbReference type="ChEBI" id="CHEBI:29985"/>
        <dbReference type="ChEBI" id="CHEBI:29991"/>
        <dbReference type="ChEBI" id="CHEBI:30616"/>
        <dbReference type="ChEBI" id="CHEBI:33019"/>
        <dbReference type="ChEBI" id="CHEBI:58048"/>
        <dbReference type="ChEBI" id="CHEBI:58359"/>
        <dbReference type="ChEBI" id="CHEBI:456215"/>
        <dbReference type="EC" id="6.3.5.4"/>
    </reaction>
</comment>
<comment type="pathway">
    <text evidence="1">Amino-acid biosynthesis; L-asparagine biosynthesis; L-asparagine from L-aspartate (L-Gln route): step 1/1.</text>
</comment>
<dbReference type="Gene3D" id="3.40.50.620">
    <property type="entry name" value="HUPs"/>
    <property type="match status" value="1"/>
</dbReference>
<keyword evidence="5 9" id="KW-0067">ATP-binding</keyword>
<dbReference type="CDD" id="cd01991">
    <property type="entry name" value="Asn_synthase_B_C"/>
    <property type="match status" value="1"/>
</dbReference>
<evidence type="ECO:0000313" key="12">
    <source>
        <dbReference type="EMBL" id="CDI03961.1"/>
    </source>
</evidence>
<proteinExistence type="inferred from homology"/>
<keyword evidence="8" id="KW-0028">Amino-acid biosynthesis</keyword>
<dbReference type="InterPro" id="IPR051786">
    <property type="entry name" value="ASN_synthetase/amidase"/>
</dbReference>
<organism evidence="12 13">
    <name type="scientific">Candidatus Competibacter denitrificans Run_A_D11</name>
    <dbReference type="NCBI Taxonomy" id="1400863"/>
    <lineage>
        <taxon>Bacteria</taxon>
        <taxon>Pseudomonadati</taxon>
        <taxon>Pseudomonadota</taxon>
        <taxon>Gammaproteobacteria</taxon>
        <taxon>Candidatus Competibacteraceae</taxon>
        <taxon>Candidatus Competibacter</taxon>
    </lineage>
</organism>
<dbReference type="SUPFAM" id="SSF52402">
    <property type="entry name" value="Adenine nucleotide alpha hydrolases-like"/>
    <property type="match status" value="1"/>
</dbReference>